<feature type="region of interest" description="Disordered" evidence="1">
    <location>
        <begin position="66"/>
        <end position="107"/>
    </location>
</feature>
<feature type="domain" description="Fungal-type protein kinase" evidence="2">
    <location>
        <begin position="376"/>
        <end position="548"/>
    </location>
</feature>
<gene>
    <name evidence="3" type="ORF">RSOL_474910</name>
</gene>
<feature type="compositionally biased region" description="Low complexity" evidence="1">
    <location>
        <begin position="290"/>
        <end position="320"/>
    </location>
</feature>
<comment type="caution">
    <text evidence="3">The sequence shown here is derived from an EMBL/GenBank/DDBJ whole genome shotgun (WGS) entry which is preliminary data.</text>
</comment>
<dbReference type="SUPFAM" id="SSF56112">
    <property type="entry name" value="Protein kinase-like (PK-like)"/>
    <property type="match status" value="1"/>
</dbReference>
<sequence length="859" mass="97290">MSTSSADGLIPSSTSISSQSTNEEDSSYTQEPFASSFYAALEKSETCDVDQLVAVFLHRCRATEPPNDPSIGISQSENSFPCSTSESPSKAVANSGSPATDSERTLDIPPVTRELFDSCLQKVIPTCNSPEMRRFVEEYTKCQTETSRYMSFVELANHALASVESLELPELRKASTSNVLFHVNHKKAIKGIKGSKHFPDIVLVPLASAQRVHQDPTDSWEECTKKMGTQRDRFDWPDVLMTGEMKWHLRSIDSQLPEIYGTDPKDTLQSITTHADALNFASILSEASASGASGSTTASGGLISPSSTQSGSTQGSAPSATKAQESDAVSSIIRGRKRRGDHTDQRGSKRSTSKKIKTDNLEPPPQEENAQKPNHSTKEDILQAMLQLGTNAAEMLRCSRGRRHAFGMIIIDSIVWIWWFDRQGAIQSTGINFIKNLPRFLVFLLAIQRFDLADWGFDEELDPSIPLRHTSDARPTPQRVEYQVDNKAEKLKVNFTSDIEENLHEVFSLKGKSTNVFKVTAPGQPPLVAKLYWPNHNRAHEVKIINHACEDPHLLRHLPGVRGWRNIDAIGTRRIRDQLGICSNSPCLPRQFIIIIFEELFPMTMLRGDHLVFVWLQCVRTHYLLWEKGIRHLDLSLGNLMYRQEYYEGKTKYYGVLNDWDLGDDENNLVESRKDLTKTVLFTSLDLLQASPHEAQVVQRYSHDLESFIWILIWVFLAVEGGEIKPNGDMDKWQTSNPRDSVKERAYFLWVPGNYQPHEEWQSQWLKIYEMLYWLVVRKSAQDVARAQATLKKHHFDAHETTIKNEVPDQNQAFHDNQNNDSDQDETPNERKELLRSLLETLKHQYVESTPLSPVIQGL</sequence>
<dbReference type="AlphaFoldDB" id="X8JTP6"/>
<name>X8JTP6_9AGAM</name>
<reference evidence="4" key="1">
    <citation type="journal article" date="2014" name="Genome Announc.">
        <title>Draft genome sequence of the plant-pathogenic soil fungus Rhizoctonia solani anastomosis group 3 strain Rhs1AP.</title>
        <authorList>
            <person name="Cubeta M.A."/>
            <person name="Thomas E."/>
            <person name="Dean R.A."/>
            <person name="Jabaji S."/>
            <person name="Neate S.M."/>
            <person name="Tavantzis S."/>
            <person name="Toda T."/>
            <person name="Vilgalys R."/>
            <person name="Bharathan N."/>
            <person name="Fedorova-Abrams N."/>
            <person name="Pakala S.B."/>
            <person name="Pakala S.M."/>
            <person name="Zafar N."/>
            <person name="Joardar V."/>
            <person name="Losada L."/>
            <person name="Nierman W.C."/>
        </authorList>
    </citation>
    <scope>NUCLEOTIDE SEQUENCE [LARGE SCALE GENOMIC DNA]</scope>
    <source>
        <strain evidence="4">AG-3</strain>
    </source>
</reference>
<feature type="domain" description="Fungal-type protein kinase" evidence="2">
    <location>
        <begin position="611"/>
        <end position="715"/>
    </location>
</feature>
<dbReference type="InterPro" id="IPR011009">
    <property type="entry name" value="Kinase-like_dom_sf"/>
</dbReference>
<dbReference type="OrthoDB" id="5569250at2759"/>
<evidence type="ECO:0000259" key="2">
    <source>
        <dbReference type="Pfam" id="PF17667"/>
    </source>
</evidence>
<dbReference type="Proteomes" id="UP000030108">
    <property type="component" value="Unassembled WGS sequence"/>
</dbReference>
<dbReference type="Pfam" id="PF17667">
    <property type="entry name" value="Pkinase_fungal"/>
    <property type="match status" value="2"/>
</dbReference>
<feature type="region of interest" description="Disordered" evidence="1">
    <location>
        <begin position="1"/>
        <end position="29"/>
    </location>
</feature>
<feature type="compositionally biased region" description="Polar residues" evidence="1">
    <location>
        <begin position="808"/>
        <end position="821"/>
    </location>
</feature>
<dbReference type="EMBL" id="JATN01000309">
    <property type="protein sequence ID" value="EUC66373.1"/>
    <property type="molecule type" value="Genomic_DNA"/>
</dbReference>
<proteinExistence type="predicted"/>
<protein>
    <recommendedName>
        <fullName evidence="2">Fungal-type protein kinase domain-containing protein</fullName>
    </recommendedName>
</protein>
<dbReference type="InterPro" id="IPR040976">
    <property type="entry name" value="Pkinase_fungal"/>
</dbReference>
<accession>X8JTP6</accession>
<dbReference type="PANTHER" id="PTHR38248">
    <property type="entry name" value="FUNK1 6"/>
    <property type="match status" value="1"/>
</dbReference>
<dbReference type="PANTHER" id="PTHR38248:SF2">
    <property type="entry name" value="FUNK1 11"/>
    <property type="match status" value="1"/>
</dbReference>
<evidence type="ECO:0000256" key="1">
    <source>
        <dbReference type="SAM" id="MobiDB-lite"/>
    </source>
</evidence>
<evidence type="ECO:0000313" key="3">
    <source>
        <dbReference type="EMBL" id="EUC66373.1"/>
    </source>
</evidence>
<feature type="compositionally biased region" description="Polar residues" evidence="1">
    <location>
        <begin position="72"/>
        <end position="100"/>
    </location>
</feature>
<organism evidence="3 4">
    <name type="scientific">Rhizoctonia solani AG-3 Rhs1AP</name>
    <dbReference type="NCBI Taxonomy" id="1086054"/>
    <lineage>
        <taxon>Eukaryota</taxon>
        <taxon>Fungi</taxon>
        <taxon>Dikarya</taxon>
        <taxon>Basidiomycota</taxon>
        <taxon>Agaricomycotina</taxon>
        <taxon>Agaricomycetes</taxon>
        <taxon>Cantharellales</taxon>
        <taxon>Ceratobasidiaceae</taxon>
        <taxon>Rhizoctonia</taxon>
    </lineage>
</organism>
<feature type="region of interest" description="Disordered" evidence="1">
    <location>
        <begin position="290"/>
        <end position="376"/>
    </location>
</feature>
<feature type="region of interest" description="Disordered" evidence="1">
    <location>
        <begin position="803"/>
        <end position="831"/>
    </location>
</feature>
<evidence type="ECO:0000313" key="4">
    <source>
        <dbReference type="Proteomes" id="UP000030108"/>
    </source>
</evidence>
<feature type="compositionally biased region" description="Low complexity" evidence="1">
    <location>
        <begin position="12"/>
        <end position="21"/>
    </location>
</feature>